<dbReference type="InParanoid" id="A0A5J5EHX6"/>
<sequence length="269" mass="29882">MQRACSPANAPSVVGSQFGLGRQPRSRAAHTRVSVGEADVRRPSHSHSPNSRQPRLAIGNTERATSESSPLLQKQPRLTSDNTKQLIIGPSQPVNTSVAAYGRRVYCPTDSSENSQTLPVADRIQKSNDMFQPLFLGSRKQLVFTLKETNSRHHCERGGSFETKMSCPRPTDRVCFGITFQGAGSRDFRPLEDGNLDYACRLVLAQTIATETVDNVNRALDIPFNTHRRSERFPNAIDPCLKSIPEEEEESQIRLCRCEVSDAGCVQHY</sequence>
<comment type="caution">
    <text evidence="2">The sequence shown here is derived from an EMBL/GenBank/DDBJ whole genome shotgun (WGS) entry which is preliminary data.</text>
</comment>
<dbReference type="EMBL" id="VXIS01000316">
    <property type="protein sequence ID" value="KAA8894723.1"/>
    <property type="molecule type" value="Genomic_DNA"/>
</dbReference>
<feature type="region of interest" description="Disordered" evidence="1">
    <location>
        <begin position="1"/>
        <end position="91"/>
    </location>
</feature>
<organism evidence="2 3">
    <name type="scientific">Sphaerosporella brunnea</name>
    <dbReference type="NCBI Taxonomy" id="1250544"/>
    <lineage>
        <taxon>Eukaryota</taxon>
        <taxon>Fungi</taxon>
        <taxon>Dikarya</taxon>
        <taxon>Ascomycota</taxon>
        <taxon>Pezizomycotina</taxon>
        <taxon>Pezizomycetes</taxon>
        <taxon>Pezizales</taxon>
        <taxon>Pyronemataceae</taxon>
        <taxon>Sphaerosporella</taxon>
    </lineage>
</organism>
<feature type="compositionally biased region" description="Polar residues" evidence="1">
    <location>
        <begin position="62"/>
        <end position="85"/>
    </location>
</feature>
<gene>
    <name evidence="2" type="ORF">FN846DRAFT_972955</name>
</gene>
<dbReference type="AlphaFoldDB" id="A0A5J5EHX6"/>
<keyword evidence="3" id="KW-1185">Reference proteome</keyword>
<dbReference type="Proteomes" id="UP000326924">
    <property type="component" value="Unassembled WGS sequence"/>
</dbReference>
<name>A0A5J5EHX6_9PEZI</name>
<reference evidence="2 3" key="1">
    <citation type="submission" date="2019-09" db="EMBL/GenBank/DDBJ databases">
        <title>Draft genome of the ectomycorrhizal ascomycete Sphaerosporella brunnea.</title>
        <authorList>
            <consortium name="DOE Joint Genome Institute"/>
            <person name="Benucci G.M."/>
            <person name="Marozzi G."/>
            <person name="Antonielli L."/>
            <person name="Sanchez S."/>
            <person name="Marco P."/>
            <person name="Wang X."/>
            <person name="Falini L.B."/>
            <person name="Barry K."/>
            <person name="Haridas S."/>
            <person name="Lipzen A."/>
            <person name="Labutti K."/>
            <person name="Grigoriev I.V."/>
            <person name="Murat C."/>
            <person name="Martin F."/>
            <person name="Albertini E."/>
            <person name="Donnini D."/>
            <person name="Bonito G."/>
        </authorList>
    </citation>
    <scope>NUCLEOTIDE SEQUENCE [LARGE SCALE GENOMIC DNA]</scope>
    <source>
        <strain evidence="2 3">Sb_GMNB300</strain>
    </source>
</reference>
<proteinExistence type="predicted"/>
<accession>A0A5J5EHX6</accession>
<evidence type="ECO:0000256" key="1">
    <source>
        <dbReference type="SAM" id="MobiDB-lite"/>
    </source>
</evidence>
<feature type="compositionally biased region" description="Low complexity" evidence="1">
    <location>
        <begin position="46"/>
        <end position="55"/>
    </location>
</feature>
<evidence type="ECO:0000313" key="3">
    <source>
        <dbReference type="Proteomes" id="UP000326924"/>
    </source>
</evidence>
<protein>
    <submittedName>
        <fullName evidence="2">Uncharacterized protein</fullName>
    </submittedName>
</protein>
<evidence type="ECO:0000313" key="2">
    <source>
        <dbReference type="EMBL" id="KAA8894723.1"/>
    </source>
</evidence>